<name>A0ABR9LWK7_9ACTN</name>
<evidence type="ECO:0000256" key="4">
    <source>
        <dbReference type="ARBA" id="ARBA00023139"/>
    </source>
</evidence>
<keyword evidence="3" id="KW-0472">Membrane</keyword>
<dbReference type="CDD" id="cd13585">
    <property type="entry name" value="PBP2_TMBP_like"/>
    <property type="match status" value="1"/>
</dbReference>
<dbReference type="PROSITE" id="PS51257">
    <property type="entry name" value="PROKAR_LIPOPROTEIN"/>
    <property type="match status" value="1"/>
</dbReference>
<dbReference type="EMBL" id="JADBEK010000001">
    <property type="protein sequence ID" value="MBE1584725.1"/>
    <property type="molecule type" value="Genomic_DNA"/>
</dbReference>
<dbReference type="Proteomes" id="UP000633509">
    <property type="component" value="Unassembled WGS sequence"/>
</dbReference>
<reference evidence="6 7" key="1">
    <citation type="submission" date="2020-10" db="EMBL/GenBank/DDBJ databases">
        <title>Sequencing the genomes of 1000 actinobacteria strains.</title>
        <authorList>
            <person name="Klenk H.-P."/>
        </authorList>
    </citation>
    <scope>NUCLEOTIDE SEQUENCE [LARGE SCALE GENOMIC DNA]</scope>
    <source>
        <strain evidence="6 7">DSM 43173</strain>
    </source>
</reference>
<organism evidence="6 7">
    <name type="scientific">Nonomuraea angiospora</name>
    <dbReference type="NCBI Taxonomy" id="46172"/>
    <lineage>
        <taxon>Bacteria</taxon>
        <taxon>Bacillati</taxon>
        <taxon>Actinomycetota</taxon>
        <taxon>Actinomycetes</taxon>
        <taxon>Streptosporangiales</taxon>
        <taxon>Streptosporangiaceae</taxon>
        <taxon>Nonomuraea</taxon>
    </lineage>
</organism>
<evidence type="ECO:0000313" key="6">
    <source>
        <dbReference type="EMBL" id="MBE1584725.1"/>
    </source>
</evidence>
<dbReference type="SUPFAM" id="SSF53850">
    <property type="entry name" value="Periplasmic binding protein-like II"/>
    <property type="match status" value="1"/>
</dbReference>
<protein>
    <submittedName>
        <fullName evidence="6">Multiple sugar transport system substrate-binding protein</fullName>
    </submittedName>
</protein>
<keyword evidence="7" id="KW-1185">Reference proteome</keyword>
<dbReference type="InterPro" id="IPR006059">
    <property type="entry name" value="SBP"/>
</dbReference>
<gene>
    <name evidence="6" type="ORF">H4W80_002983</name>
</gene>
<evidence type="ECO:0000256" key="3">
    <source>
        <dbReference type="ARBA" id="ARBA00023136"/>
    </source>
</evidence>
<evidence type="ECO:0000256" key="1">
    <source>
        <dbReference type="ARBA" id="ARBA00022475"/>
    </source>
</evidence>
<keyword evidence="6" id="KW-0813">Transport</keyword>
<dbReference type="Gene3D" id="3.40.190.10">
    <property type="entry name" value="Periplasmic binding protein-like II"/>
    <property type="match status" value="1"/>
</dbReference>
<accession>A0ABR9LWK7</accession>
<proteinExistence type="predicted"/>
<dbReference type="Pfam" id="PF01547">
    <property type="entry name" value="SBP_bac_1"/>
    <property type="match status" value="1"/>
</dbReference>
<dbReference type="RefSeq" id="WP_192785594.1">
    <property type="nucleotide sequence ID" value="NZ_JADBEK010000001.1"/>
</dbReference>
<keyword evidence="2" id="KW-0732">Signal</keyword>
<keyword evidence="5" id="KW-0449">Lipoprotein</keyword>
<keyword evidence="6" id="KW-0762">Sugar transport</keyword>
<comment type="caution">
    <text evidence="6">The sequence shown here is derived from an EMBL/GenBank/DDBJ whole genome shotgun (WGS) entry which is preliminary data.</text>
</comment>
<dbReference type="PANTHER" id="PTHR43649">
    <property type="entry name" value="ARABINOSE-BINDING PROTEIN-RELATED"/>
    <property type="match status" value="1"/>
</dbReference>
<keyword evidence="1" id="KW-1003">Cell membrane</keyword>
<evidence type="ECO:0000256" key="2">
    <source>
        <dbReference type="ARBA" id="ARBA00022729"/>
    </source>
</evidence>
<dbReference type="PANTHER" id="PTHR43649:SF33">
    <property type="entry name" value="POLYGALACTURONAN_RHAMNOGALACTURONAN-BINDING PROTEIN YTCQ"/>
    <property type="match status" value="1"/>
</dbReference>
<dbReference type="InterPro" id="IPR050490">
    <property type="entry name" value="Bact_solute-bd_prot1"/>
</dbReference>
<sequence>MPERERSRIAALGTALTLTLTTIAACGGGGGEAAGGKVTLTLGYYAEAGGPADGTMRKLVDQFTKANPGIEVKIESADYDQFYKRLRTQLAGGQAPDVWLSDGVLVQEFSGRNSLRDLTKYASDLDLAGYYGIDIIKKGDPQGRLFGFPQGAQSTALFYNKAIFAKAGVEPPTADWTYDDLLAAAKKLTQDTNGDGKTDVYGFRAYSPSFVESWWPMVKAFGGDVLADNGKIAIDSPQSREALTWMNRAMYEEKIAPDPVTTEALGKSQILFPSGIVAMQFGIYARIQTAAQGKIDMGAVPLPKGPTGQRGDLANINSWVVNRASSEPEAAAAWKWIKFFAGEGPQAEWMSIGEAIPINKKVAQTPAFLNPATPPTDRRPFTDALADADDLGLNPVWSEYTAAITKQVTAALSKQTGIEDALKIAQTDAQAVVDRFKPAG</sequence>
<evidence type="ECO:0000313" key="7">
    <source>
        <dbReference type="Proteomes" id="UP000633509"/>
    </source>
</evidence>
<keyword evidence="4" id="KW-0564">Palmitate</keyword>
<evidence type="ECO:0000256" key="5">
    <source>
        <dbReference type="ARBA" id="ARBA00023288"/>
    </source>
</evidence>